<dbReference type="OrthoDB" id="4080117at2"/>
<dbReference type="GO" id="GO:0022857">
    <property type="term" value="F:transmembrane transporter activity"/>
    <property type="evidence" value="ECO:0007669"/>
    <property type="project" value="InterPro"/>
</dbReference>
<keyword evidence="3" id="KW-1003">Cell membrane</keyword>
<dbReference type="AlphaFoldDB" id="A0A4Y3R5F1"/>
<dbReference type="InterPro" id="IPR036259">
    <property type="entry name" value="MFS_trans_sf"/>
</dbReference>
<feature type="transmembrane region" description="Helical" evidence="9">
    <location>
        <begin position="282"/>
        <end position="305"/>
    </location>
</feature>
<feature type="transmembrane region" description="Helical" evidence="9">
    <location>
        <begin position="155"/>
        <end position="178"/>
    </location>
</feature>
<evidence type="ECO:0000259" key="10">
    <source>
        <dbReference type="PROSITE" id="PS50850"/>
    </source>
</evidence>
<dbReference type="InterPro" id="IPR011701">
    <property type="entry name" value="MFS"/>
</dbReference>
<organism evidence="11 12">
    <name type="scientific">Streptomyces cacaoi</name>
    <dbReference type="NCBI Taxonomy" id="1898"/>
    <lineage>
        <taxon>Bacteria</taxon>
        <taxon>Bacillati</taxon>
        <taxon>Actinomycetota</taxon>
        <taxon>Actinomycetes</taxon>
        <taxon>Kitasatosporales</taxon>
        <taxon>Streptomycetaceae</taxon>
        <taxon>Streptomyces</taxon>
    </lineage>
</organism>
<dbReference type="PANTHER" id="PTHR42718:SF46">
    <property type="entry name" value="BLR6921 PROTEIN"/>
    <property type="match status" value="1"/>
</dbReference>
<keyword evidence="12" id="KW-1185">Reference proteome</keyword>
<keyword evidence="7" id="KW-0046">Antibiotic resistance</keyword>
<feature type="transmembrane region" description="Helical" evidence="9">
    <location>
        <begin position="372"/>
        <end position="393"/>
    </location>
</feature>
<evidence type="ECO:0000256" key="9">
    <source>
        <dbReference type="SAM" id="Phobius"/>
    </source>
</evidence>
<dbReference type="PANTHER" id="PTHR42718">
    <property type="entry name" value="MAJOR FACILITATOR SUPERFAMILY MULTIDRUG TRANSPORTER MFSC"/>
    <property type="match status" value="1"/>
</dbReference>
<evidence type="ECO:0000256" key="2">
    <source>
        <dbReference type="ARBA" id="ARBA00022448"/>
    </source>
</evidence>
<dbReference type="EMBL" id="BJMM01000026">
    <property type="protein sequence ID" value="GEB52023.1"/>
    <property type="molecule type" value="Genomic_DNA"/>
</dbReference>
<evidence type="ECO:0000256" key="5">
    <source>
        <dbReference type="ARBA" id="ARBA00022989"/>
    </source>
</evidence>
<evidence type="ECO:0000256" key="6">
    <source>
        <dbReference type="ARBA" id="ARBA00023136"/>
    </source>
</evidence>
<dbReference type="Gene3D" id="1.20.1250.20">
    <property type="entry name" value="MFS general substrate transporter like domains"/>
    <property type="match status" value="1"/>
</dbReference>
<keyword evidence="4 9" id="KW-0812">Transmembrane</keyword>
<evidence type="ECO:0000256" key="7">
    <source>
        <dbReference type="ARBA" id="ARBA00023251"/>
    </source>
</evidence>
<feature type="transmembrane region" description="Helical" evidence="9">
    <location>
        <begin position="25"/>
        <end position="49"/>
    </location>
</feature>
<evidence type="ECO:0000313" key="12">
    <source>
        <dbReference type="Proteomes" id="UP000319210"/>
    </source>
</evidence>
<protein>
    <submittedName>
        <fullName evidence="11">MFS transporter</fullName>
    </submittedName>
</protein>
<sequence>MARTPKSAPATGEAHTAPGGDSRRWWGLVVISMAQLLVVIDATIVNIALPSAQRDLGMSDADRQWVITAYTLSFGGLLLLGGRIADLAGRQRVFVVGLVGFALASAVGGAAPEPTVLFAARALQGVFAAALAPAALALLSTMFTDPRERSRAFGVYGALSGGGAAAGLLAGGVLTEYLDWRWCLYVNVPVALVAALGSGLLPRDRGTAGPWRLDLPGALLGCGGLVALVYAFARAEHGWGDPLVLGLLLLGVLLLVGFTAVERRSAHPMLPLRVVADRGRGGSFLAVALSQVGLFGLFLFLTYYLQVILDYPPALTGVAFLPLAVGIGLGSSVIAARLLPHTQPRFLIVPALLVVALGMGLLTQLSPGAENIYLRLLLPAQILIGLGIGCAMMPAMSTATAGLAPDESGAAAAMVNSAQQVGGSLGLALLNTVSTSVTGGYLAAHGRSPDAVAAGTVHGYTVAIALSVGILAVTALLSWILINTRPAVDATGAPTDAGDGPRPAADGAS</sequence>
<reference evidence="11 12" key="1">
    <citation type="submission" date="2019-06" db="EMBL/GenBank/DDBJ databases">
        <title>Whole genome shotgun sequence of Streptomyces cacaoi subsp. cacaoi NBRC 12748.</title>
        <authorList>
            <person name="Hosoyama A."/>
            <person name="Uohara A."/>
            <person name="Ohji S."/>
            <person name="Ichikawa N."/>
        </authorList>
    </citation>
    <scope>NUCLEOTIDE SEQUENCE [LARGE SCALE GENOMIC DNA]</scope>
    <source>
        <strain evidence="11 12">NBRC 12748</strain>
    </source>
</reference>
<accession>A0A4Y3R5F1</accession>
<dbReference type="GO" id="GO:0005886">
    <property type="term" value="C:plasma membrane"/>
    <property type="evidence" value="ECO:0007669"/>
    <property type="project" value="UniProtKB-SubCell"/>
</dbReference>
<gene>
    <name evidence="11" type="ORF">SCA03_45740</name>
</gene>
<dbReference type="InterPro" id="IPR020846">
    <property type="entry name" value="MFS_dom"/>
</dbReference>
<feature type="transmembrane region" description="Helical" evidence="9">
    <location>
        <begin position="239"/>
        <end position="261"/>
    </location>
</feature>
<name>A0A4Y3R5F1_STRCI</name>
<dbReference type="Proteomes" id="UP000319210">
    <property type="component" value="Unassembled WGS sequence"/>
</dbReference>
<feature type="compositionally biased region" description="Low complexity" evidence="8">
    <location>
        <begin position="492"/>
        <end position="509"/>
    </location>
</feature>
<keyword evidence="5 9" id="KW-1133">Transmembrane helix</keyword>
<dbReference type="Pfam" id="PF07690">
    <property type="entry name" value="MFS_1"/>
    <property type="match status" value="1"/>
</dbReference>
<feature type="domain" description="Major facilitator superfamily (MFS) profile" evidence="10">
    <location>
        <begin position="27"/>
        <end position="486"/>
    </location>
</feature>
<dbReference type="PROSITE" id="PS50850">
    <property type="entry name" value="MFS"/>
    <property type="match status" value="1"/>
</dbReference>
<feature type="transmembrane region" description="Helical" evidence="9">
    <location>
        <begin position="317"/>
        <end position="339"/>
    </location>
</feature>
<keyword evidence="6 9" id="KW-0472">Membrane</keyword>
<comment type="subcellular location">
    <subcellularLocation>
        <location evidence="1">Cell membrane</location>
        <topology evidence="1">Multi-pass membrane protein</topology>
    </subcellularLocation>
</comment>
<feature type="transmembrane region" description="Helical" evidence="9">
    <location>
        <begin position="123"/>
        <end position="143"/>
    </location>
</feature>
<dbReference type="Gene3D" id="1.20.1720.10">
    <property type="entry name" value="Multidrug resistance protein D"/>
    <property type="match status" value="1"/>
</dbReference>
<feature type="transmembrane region" description="Helical" evidence="9">
    <location>
        <begin position="457"/>
        <end position="482"/>
    </location>
</feature>
<feature type="transmembrane region" description="Helical" evidence="9">
    <location>
        <begin position="93"/>
        <end position="111"/>
    </location>
</feature>
<dbReference type="GO" id="GO:0046677">
    <property type="term" value="P:response to antibiotic"/>
    <property type="evidence" value="ECO:0007669"/>
    <property type="project" value="UniProtKB-KW"/>
</dbReference>
<feature type="transmembrane region" description="Helical" evidence="9">
    <location>
        <begin position="64"/>
        <end position="81"/>
    </location>
</feature>
<dbReference type="CDD" id="cd17321">
    <property type="entry name" value="MFS_MMR_MDR_like"/>
    <property type="match status" value="1"/>
</dbReference>
<comment type="caution">
    <text evidence="11">The sequence shown here is derived from an EMBL/GenBank/DDBJ whole genome shotgun (WGS) entry which is preliminary data.</text>
</comment>
<proteinExistence type="predicted"/>
<feature type="transmembrane region" description="Helical" evidence="9">
    <location>
        <begin position="213"/>
        <end position="233"/>
    </location>
</feature>
<feature type="region of interest" description="Disordered" evidence="8">
    <location>
        <begin position="490"/>
        <end position="509"/>
    </location>
</feature>
<dbReference type="SUPFAM" id="SSF103473">
    <property type="entry name" value="MFS general substrate transporter"/>
    <property type="match status" value="1"/>
</dbReference>
<dbReference type="RefSeq" id="WP_086814946.1">
    <property type="nucleotide sequence ID" value="NZ_BJMM01000026.1"/>
</dbReference>
<evidence type="ECO:0000256" key="4">
    <source>
        <dbReference type="ARBA" id="ARBA00022692"/>
    </source>
</evidence>
<feature type="transmembrane region" description="Helical" evidence="9">
    <location>
        <begin position="184"/>
        <end position="201"/>
    </location>
</feature>
<keyword evidence="2" id="KW-0813">Transport</keyword>
<evidence type="ECO:0000256" key="8">
    <source>
        <dbReference type="SAM" id="MobiDB-lite"/>
    </source>
</evidence>
<evidence type="ECO:0000313" key="11">
    <source>
        <dbReference type="EMBL" id="GEB52023.1"/>
    </source>
</evidence>
<feature type="transmembrane region" description="Helical" evidence="9">
    <location>
        <begin position="346"/>
        <end position="366"/>
    </location>
</feature>
<evidence type="ECO:0000256" key="3">
    <source>
        <dbReference type="ARBA" id="ARBA00022475"/>
    </source>
</evidence>
<evidence type="ECO:0000256" key="1">
    <source>
        <dbReference type="ARBA" id="ARBA00004651"/>
    </source>
</evidence>